<evidence type="ECO:0000313" key="2">
    <source>
        <dbReference type="EMBL" id="GMR44951.1"/>
    </source>
</evidence>
<organism evidence="2 3">
    <name type="scientific">Pristionchus mayeri</name>
    <dbReference type="NCBI Taxonomy" id="1317129"/>
    <lineage>
        <taxon>Eukaryota</taxon>
        <taxon>Metazoa</taxon>
        <taxon>Ecdysozoa</taxon>
        <taxon>Nematoda</taxon>
        <taxon>Chromadorea</taxon>
        <taxon>Rhabditida</taxon>
        <taxon>Rhabditina</taxon>
        <taxon>Diplogasteromorpha</taxon>
        <taxon>Diplogasteroidea</taxon>
        <taxon>Neodiplogasteridae</taxon>
        <taxon>Pristionchus</taxon>
    </lineage>
</organism>
<comment type="caution">
    <text evidence="2">The sequence shown here is derived from an EMBL/GenBank/DDBJ whole genome shotgun (WGS) entry which is preliminary data.</text>
</comment>
<gene>
    <name evidence="2" type="ORF">PMAYCL1PPCAC_15146</name>
</gene>
<feature type="signal peptide" evidence="1">
    <location>
        <begin position="1"/>
        <end position="20"/>
    </location>
</feature>
<feature type="chain" id="PRO_5042829478" description="Ion channel" evidence="1">
    <location>
        <begin position="21"/>
        <end position="97"/>
    </location>
</feature>
<dbReference type="AlphaFoldDB" id="A0AAN5CID7"/>
<reference evidence="3" key="1">
    <citation type="submission" date="2022-10" db="EMBL/GenBank/DDBJ databases">
        <title>Genome assembly of Pristionchus species.</title>
        <authorList>
            <person name="Yoshida K."/>
            <person name="Sommer R.J."/>
        </authorList>
    </citation>
    <scope>NUCLEOTIDE SEQUENCE [LARGE SCALE GENOMIC DNA]</scope>
    <source>
        <strain evidence="3">RS5460</strain>
    </source>
</reference>
<feature type="non-terminal residue" evidence="2">
    <location>
        <position position="97"/>
    </location>
</feature>
<keyword evidence="1" id="KW-0732">Signal</keyword>
<feature type="non-terminal residue" evidence="2">
    <location>
        <position position="1"/>
    </location>
</feature>
<protein>
    <recommendedName>
        <fullName evidence="4">Ion channel</fullName>
    </recommendedName>
</protein>
<name>A0AAN5CID7_9BILA</name>
<evidence type="ECO:0008006" key="4">
    <source>
        <dbReference type="Google" id="ProtNLM"/>
    </source>
</evidence>
<sequence length="97" mass="10948">TLAMLPTVFIIFFFTGTVVCQQSSHINGAIPNVNVSILLRAVGIPYCMKPCIGRFAYDIKKLFSFNNVAENFGELCNEYVTSKECLDKRSCRLRNVF</sequence>
<dbReference type="EMBL" id="BTRK01000004">
    <property type="protein sequence ID" value="GMR44951.1"/>
    <property type="molecule type" value="Genomic_DNA"/>
</dbReference>
<keyword evidence="3" id="KW-1185">Reference proteome</keyword>
<evidence type="ECO:0000313" key="3">
    <source>
        <dbReference type="Proteomes" id="UP001328107"/>
    </source>
</evidence>
<accession>A0AAN5CID7</accession>
<evidence type="ECO:0000256" key="1">
    <source>
        <dbReference type="SAM" id="SignalP"/>
    </source>
</evidence>
<proteinExistence type="predicted"/>
<dbReference type="Proteomes" id="UP001328107">
    <property type="component" value="Unassembled WGS sequence"/>
</dbReference>